<name>A0ABD5RP88_9EURY</name>
<dbReference type="AlphaFoldDB" id="A0ABD5RP88"/>
<comment type="caution">
    <text evidence="2">The sequence shown here is derived from an EMBL/GenBank/DDBJ whole genome shotgun (WGS) entry which is preliminary data.</text>
</comment>
<keyword evidence="3" id="KW-1185">Reference proteome</keyword>
<proteinExistence type="predicted"/>
<dbReference type="Proteomes" id="UP001596099">
    <property type="component" value="Unassembled WGS sequence"/>
</dbReference>
<evidence type="ECO:0000313" key="3">
    <source>
        <dbReference type="Proteomes" id="UP001596099"/>
    </source>
</evidence>
<protein>
    <submittedName>
        <fullName evidence="2">Uncharacterized protein</fullName>
    </submittedName>
</protein>
<dbReference type="EMBL" id="JBHSQH010000001">
    <property type="protein sequence ID" value="MFC5972134.1"/>
    <property type="molecule type" value="Genomic_DNA"/>
</dbReference>
<evidence type="ECO:0000256" key="1">
    <source>
        <dbReference type="SAM" id="Phobius"/>
    </source>
</evidence>
<gene>
    <name evidence="2" type="ORF">ACFPYI_12410</name>
</gene>
<sequence>MVNVPAAVAALVAAVLIGFAALAMTGGEFGIAGVSFLSASIVIYLRERFFVAH</sequence>
<evidence type="ECO:0000313" key="2">
    <source>
        <dbReference type="EMBL" id="MFC5972134.1"/>
    </source>
</evidence>
<dbReference type="RefSeq" id="WP_247415183.1">
    <property type="nucleotide sequence ID" value="NZ_JALLGW010000001.1"/>
</dbReference>
<keyword evidence="1" id="KW-1133">Transmembrane helix</keyword>
<keyword evidence="1" id="KW-0472">Membrane</keyword>
<keyword evidence="1" id="KW-0812">Transmembrane</keyword>
<organism evidence="2 3">
    <name type="scientific">Halomarina salina</name>
    <dbReference type="NCBI Taxonomy" id="1872699"/>
    <lineage>
        <taxon>Archaea</taxon>
        <taxon>Methanobacteriati</taxon>
        <taxon>Methanobacteriota</taxon>
        <taxon>Stenosarchaea group</taxon>
        <taxon>Halobacteria</taxon>
        <taxon>Halobacteriales</taxon>
        <taxon>Natronomonadaceae</taxon>
        <taxon>Halomarina</taxon>
    </lineage>
</organism>
<reference evidence="2 3" key="1">
    <citation type="journal article" date="2019" name="Int. J. Syst. Evol. Microbiol.">
        <title>The Global Catalogue of Microorganisms (GCM) 10K type strain sequencing project: providing services to taxonomists for standard genome sequencing and annotation.</title>
        <authorList>
            <consortium name="The Broad Institute Genomics Platform"/>
            <consortium name="The Broad Institute Genome Sequencing Center for Infectious Disease"/>
            <person name="Wu L."/>
            <person name="Ma J."/>
        </authorList>
    </citation>
    <scope>NUCLEOTIDE SEQUENCE [LARGE SCALE GENOMIC DNA]</scope>
    <source>
        <strain evidence="2 3">CGMCC 1.12543</strain>
    </source>
</reference>
<feature type="transmembrane region" description="Helical" evidence="1">
    <location>
        <begin position="30"/>
        <end position="46"/>
    </location>
</feature>
<accession>A0ABD5RP88</accession>